<comment type="caution">
    <text evidence="2">The sequence shown here is derived from an EMBL/GenBank/DDBJ whole genome shotgun (WGS) entry which is preliminary data.</text>
</comment>
<dbReference type="PANTHER" id="PTHR45812">
    <property type="entry name" value="DNA POLYMERASE ZETA CATALYTIC SUBUNIT"/>
    <property type="match status" value="1"/>
</dbReference>
<organism evidence="2 3">
    <name type="scientific">Rhodocollybia butyracea</name>
    <dbReference type="NCBI Taxonomy" id="206335"/>
    <lineage>
        <taxon>Eukaryota</taxon>
        <taxon>Fungi</taxon>
        <taxon>Dikarya</taxon>
        <taxon>Basidiomycota</taxon>
        <taxon>Agaricomycotina</taxon>
        <taxon>Agaricomycetes</taxon>
        <taxon>Agaricomycetidae</taxon>
        <taxon>Agaricales</taxon>
        <taxon>Marasmiineae</taxon>
        <taxon>Omphalotaceae</taxon>
        <taxon>Rhodocollybia</taxon>
    </lineage>
</organism>
<evidence type="ECO:0000313" key="2">
    <source>
        <dbReference type="EMBL" id="KAF9070958.1"/>
    </source>
</evidence>
<sequence length="122" mass="13662">MFYTFQAVEDEPLVTRVACVGSTPLNNARLSGVSLEVFSSELDLINSFVDIVVELDPDILTGWDVQNASWGYFAARAMFQARNWTQSPARMPGILHSMGPQAYHDPKSRWTPCFQSLADNTF</sequence>
<dbReference type="Pfam" id="PF03104">
    <property type="entry name" value="DNA_pol_B_exo1"/>
    <property type="match status" value="1"/>
</dbReference>
<dbReference type="GO" id="GO:0000724">
    <property type="term" value="P:double-strand break repair via homologous recombination"/>
    <property type="evidence" value="ECO:0007669"/>
    <property type="project" value="TreeGrafter"/>
</dbReference>
<dbReference type="InterPro" id="IPR030559">
    <property type="entry name" value="PolZ_Rev3"/>
</dbReference>
<dbReference type="EMBL" id="JADNRY010000036">
    <property type="protein sequence ID" value="KAF9070958.1"/>
    <property type="molecule type" value="Genomic_DNA"/>
</dbReference>
<protein>
    <recommendedName>
        <fullName evidence="1">DNA-directed DNA polymerase family B exonuclease domain-containing protein</fullName>
    </recommendedName>
</protein>
<dbReference type="GO" id="GO:0003887">
    <property type="term" value="F:DNA-directed DNA polymerase activity"/>
    <property type="evidence" value="ECO:0007669"/>
    <property type="project" value="TreeGrafter"/>
</dbReference>
<dbReference type="GO" id="GO:0016035">
    <property type="term" value="C:zeta DNA polymerase complex"/>
    <property type="evidence" value="ECO:0007669"/>
    <property type="project" value="InterPro"/>
</dbReference>
<evidence type="ECO:0000313" key="3">
    <source>
        <dbReference type="Proteomes" id="UP000772434"/>
    </source>
</evidence>
<dbReference type="AlphaFoldDB" id="A0A9P5PVZ0"/>
<accession>A0A9P5PVZ0</accession>
<dbReference type="GO" id="GO:0003676">
    <property type="term" value="F:nucleic acid binding"/>
    <property type="evidence" value="ECO:0007669"/>
    <property type="project" value="InterPro"/>
</dbReference>
<dbReference type="PANTHER" id="PTHR45812:SF1">
    <property type="entry name" value="DNA POLYMERASE ZETA CATALYTIC SUBUNIT"/>
    <property type="match status" value="1"/>
</dbReference>
<gene>
    <name evidence="2" type="ORF">BDP27DRAFT_1419480</name>
</gene>
<dbReference type="GO" id="GO:0005634">
    <property type="term" value="C:nucleus"/>
    <property type="evidence" value="ECO:0007669"/>
    <property type="project" value="TreeGrafter"/>
</dbReference>
<keyword evidence="3" id="KW-1185">Reference proteome</keyword>
<reference evidence="2" key="1">
    <citation type="submission" date="2020-11" db="EMBL/GenBank/DDBJ databases">
        <authorList>
            <consortium name="DOE Joint Genome Institute"/>
            <person name="Ahrendt S."/>
            <person name="Riley R."/>
            <person name="Andreopoulos W."/>
            <person name="Labutti K."/>
            <person name="Pangilinan J."/>
            <person name="Ruiz-Duenas F.J."/>
            <person name="Barrasa J.M."/>
            <person name="Sanchez-Garcia M."/>
            <person name="Camarero S."/>
            <person name="Miyauchi S."/>
            <person name="Serrano A."/>
            <person name="Linde D."/>
            <person name="Babiker R."/>
            <person name="Drula E."/>
            <person name="Ayuso-Fernandez I."/>
            <person name="Pacheco R."/>
            <person name="Padilla G."/>
            <person name="Ferreira P."/>
            <person name="Barriuso J."/>
            <person name="Kellner H."/>
            <person name="Castanera R."/>
            <person name="Alfaro M."/>
            <person name="Ramirez L."/>
            <person name="Pisabarro A.G."/>
            <person name="Kuo A."/>
            <person name="Tritt A."/>
            <person name="Lipzen A."/>
            <person name="He G."/>
            <person name="Yan M."/>
            <person name="Ng V."/>
            <person name="Cullen D."/>
            <person name="Martin F."/>
            <person name="Rosso M.-N."/>
            <person name="Henrissat B."/>
            <person name="Hibbett D."/>
            <person name="Martinez A.T."/>
            <person name="Grigoriev I.V."/>
        </authorList>
    </citation>
    <scope>NUCLEOTIDE SEQUENCE</scope>
    <source>
        <strain evidence="2">AH 40177</strain>
    </source>
</reference>
<dbReference type="Proteomes" id="UP000772434">
    <property type="component" value="Unassembled WGS sequence"/>
</dbReference>
<dbReference type="InterPro" id="IPR036397">
    <property type="entry name" value="RNaseH_sf"/>
</dbReference>
<proteinExistence type="predicted"/>
<feature type="domain" description="DNA-directed DNA polymerase family B exonuclease" evidence="1">
    <location>
        <begin position="30"/>
        <end position="78"/>
    </location>
</feature>
<evidence type="ECO:0000259" key="1">
    <source>
        <dbReference type="Pfam" id="PF03104"/>
    </source>
</evidence>
<dbReference type="SUPFAM" id="SSF53098">
    <property type="entry name" value="Ribonuclease H-like"/>
    <property type="match status" value="1"/>
</dbReference>
<dbReference type="InterPro" id="IPR006133">
    <property type="entry name" value="DNA-dir_DNA_pol_B_exonuc"/>
</dbReference>
<dbReference type="Gene3D" id="3.30.420.10">
    <property type="entry name" value="Ribonuclease H-like superfamily/Ribonuclease H"/>
    <property type="match status" value="1"/>
</dbReference>
<name>A0A9P5PVZ0_9AGAR</name>
<dbReference type="InterPro" id="IPR012337">
    <property type="entry name" value="RNaseH-like_sf"/>
</dbReference>
<dbReference type="GO" id="GO:0042276">
    <property type="term" value="P:error-prone translesion synthesis"/>
    <property type="evidence" value="ECO:0007669"/>
    <property type="project" value="TreeGrafter"/>
</dbReference>
<dbReference type="OrthoDB" id="2414538at2759"/>